<evidence type="ECO:0000256" key="1">
    <source>
        <dbReference type="SAM" id="MobiDB-lite"/>
    </source>
</evidence>
<feature type="compositionally biased region" description="Low complexity" evidence="1">
    <location>
        <begin position="30"/>
        <end position="46"/>
    </location>
</feature>
<accession>A0AAU2HDZ9</accession>
<reference evidence="2" key="1">
    <citation type="submission" date="2022-10" db="EMBL/GenBank/DDBJ databases">
        <title>The complete genomes of actinobacterial strains from the NBC collection.</title>
        <authorList>
            <person name="Joergensen T.S."/>
            <person name="Alvarez Arevalo M."/>
            <person name="Sterndorff E.B."/>
            <person name="Faurdal D."/>
            <person name="Vuksanovic O."/>
            <person name="Mourched A.-S."/>
            <person name="Charusanti P."/>
            <person name="Shaw S."/>
            <person name="Blin K."/>
            <person name="Weber T."/>
        </authorList>
    </citation>
    <scope>NUCLEOTIDE SEQUENCE</scope>
    <source>
        <strain evidence="2">NBC_00060</strain>
    </source>
</reference>
<organism evidence="2">
    <name type="scientific">Streptomyces sp. NBC_00060</name>
    <dbReference type="NCBI Taxonomy" id="2975636"/>
    <lineage>
        <taxon>Bacteria</taxon>
        <taxon>Bacillati</taxon>
        <taxon>Actinomycetota</taxon>
        <taxon>Actinomycetes</taxon>
        <taxon>Kitasatosporales</taxon>
        <taxon>Streptomycetaceae</taxon>
        <taxon>Streptomyces</taxon>
    </lineage>
</organism>
<dbReference type="EMBL" id="CP108253">
    <property type="protein sequence ID" value="WTU45757.1"/>
    <property type="molecule type" value="Genomic_DNA"/>
</dbReference>
<name>A0AAU2HDZ9_9ACTN</name>
<proteinExistence type="predicted"/>
<evidence type="ECO:0000313" key="2">
    <source>
        <dbReference type="EMBL" id="WTU45757.1"/>
    </source>
</evidence>
<protein>
    <submittedName>
        <fullName evidence="2">Uncharacterized protein</fullName>
    </submittedName>
</protein>
<dbReference type="AlphaFoldDB" id="A0AAU2HDZ9"/>
<feature type="region of interest" description="Disordered" evidence="1">
    <location>
        <begin position="1"/>
        <end position="46"/>
    </location>
</feature>
<gene>
    <name evidence="2" type="ORF">OHV25_37205</name>
</gene>
<sequence length="46" mass="4712">MPLHTSRAAARLEQPDDHQARHPSALMPMGAAAAGSASSCAGRTRA</sequence>